<gene>
    <name evidence="2" type="ORF">H8S34_01660</name>
</gene>
<keyword evidence="3" id="KW-1185">Reference proteome</keyword>
<reference evidence="2 3" key="1">
    <citation type="submission" date="2020-08" db="EMBL/GenBank/DDBJ databases">
        <title>Genome public.</title>
        <authorList>
            <person name="Liu C."/>
            <person name="Sun Q."/>
        </authorList>
    </citation>
    <scope>NUCLEOTIDE SEQUENCE [LARGE SCALE GENOMIC DNA]</scope>
    <source>
        <strain evidence="2 3">New-38</strain>
    </source>
</reference>
<evidence type="ECO:0000256" key="1">
    <source>
        <dbReference type="SAM" id="MobiDB-lite"/>
    </source>
</evidence>
<accession>A0ABR7HPW7</accession>
<evidence type="ECO:0000313" key="3">
    <source>
        <dbReference type="Proteomes" id="UP000660021"/>
    </source>
</evidence>
<protein>
    <submittedName>
        <fullName evidence="2">Uncharacterized protein</fullName>
    </submittedName>
</protein>
<dbReference type="RefSeq" id="WP_186962864.1">
    <property type="nucleotide sequence ID" value="NZ_JACOPR010000001.1"/>
</dbReference>
<feature type="region of interest" description="Disordered" evidence="1">
    <location>
        <begin position="43"/>
        <end position="63"/>
    </location>
</feature>
<comment type="caution">
    <text evidence="2">The sequence shown here is derived from an EMBL/GenBank/DDBJ whole genome shotgun (WGS) entry which is preliminary data.</text>
</comment>
<sequence length="232" mass="25955">MKKAVSLCVLVLCCCVAIGSLCTSSFFFGRELPVRNTMRTASSAALPSRGAAPSRETARPPLDTGDDALLLERAKEVLTSLSEEDYAALSQMVHPVKGVTFTPYSTVDPESDLCFLPDQIADAAEDKTRYLWGFRDGVGDQISLTIPEYICTYVYNADYLYAPEQAVDQVLASGNALENVREIFPEDRFVECYFPGLRPEKEQFDWCSLKLVFSAYEEQWYLVGLIHSEWVI</sequence>
<organism evidence="2 3">
    <name type="scientific">Pseudoflavonifractor hominis</name>
    <dbReference type="NCBI Taxonomy" id="2763059"/>
    <lineage>
        <taxon>Bacteria</taxon>
        <taxon>Bacillati</taxon>
        <taxon>Bacillota</taxon>
        <taxon>Clostridia</taxon>
        <taxon>Eubacteriales</taxon>
        <taxon>Oscillospiraceae</taxon>
        <taxon>Pseudoflavonifractor</taxon>
    </lineage>
</organism>
<dbReference type="Proteomes" id="UP000660021">
    <property type="component" value="Unassembled WGS sequence"/>
</dbReference>
<evidence type="ECO:0000313" key="2">
    <source>
        <dbReference type="EMBL" id="MBC5729543.1"/>
    </source>
</evidence>
<proteinExistence type="predicted"/>
<dbReference type="EMBL" id="JACOPR010000001">
    <property type="protein sequence ID" value="MBC5729543.1"/>
    <property type="molecule type" value="Genomic_DNA"/>
</dbReference>
<name>A0ABR7HPW7_9FIRM</name>